<evidence type="ECO:0000313" key="8">
    <source>
        <dbReference type="EMBL" id="EKE26582.1"/>
    </source>
</evidence>
<evidence type="ECO:0000256" key="4">
    <source>
        <dbReference type="ARBA" id="ARBA00022759"/>
    </source>
</evidence>
<comment type="cofactor">
    <cofactor evidence="7">
        <name>Zn(2+)</name>
        <dbReference type="ChEBI" id="CHEBI:29105"/>
    </cofactor>
    <text evidence="7">Binds 1 zinc ion.</text>
</comment>
<feature type="binding site" evidence="7">
    <location>
        <position position="124"/>
    </location>
    <ligand>
        <name>Zn(2+)</name>
        <dbReference type="ChEBI" id="CHEBI:29105"/>
        <note>catalytic</note>
    </ligand>
</feature>
<keyword evidence="2 7" id="KW-0540">Nuclease</keyword>
<dbReference type="GO" id="GO:0008270">
    <property type="term" value="F:zinc ion binding"/>
    <property type="evidence" value="ECO:0007669"/>
    <property type="project" value="UniProtKB-UniRule"/>
</dbReference>
<dbReference type="EMBL" id="AMFJ01000754">
    <property type="protein sequence ID" value="EKE26582.1"/>
    <property type="molecule type" value="Genomic_DNA"/>
</dbReference>
<reference evidence="8" key="1">
    <citation type="journal article" date="2012" name="Science">
        <title>Fermentation, hydrogen, and sulfur metabolism in multiple uncultivated bacterial phyla.</title>
        <authorList>
            <person name="Wrighton K.C."/>
            <person name="Thomas B.C."/>
            <person name="Sharon I."/>
            <person name="Miller C.S."/>
            <person name="Castelle C.J."/>
            <person name="VerBerkmoes N.C."/>
            <person name="Wilkins M.J."/>
            <person name="Hettich R.L."/>
            <person name="Lipton M.S."/>
            <person name="Williams K.H."/>
            <person name="Long P.E."/>
            <person name="Banfield J.F."/>
        </authorList>
    </citation>
    <scope>NUCLEOTIDE SEQUENCE [LARGE SCALE GENOMIC DNA]</scope>
</reference>
<dbReference type="InterPro" id="IPR020549">
    <property type="entry name" value="YbeY_CS"/>
</dbReference>
<dbReference type="AlphaFoldDB" id="K2FXI3"/>
<keyword evidence="3 7" id="KW-0479">Metal-binding</keyword>
<dbReference type="GO" id="GO:0004521">
    <property type="term" value="F:RNA endonuclease activity"/>
    <property type="evidence" value="ECO:0007669"/>
    <property type="project" value="UniProtKB-UniRule"/>
</dbReference>
<dbReference type="PROSITE" id="PS01306">
    <property type="entry name" value="UPF0054"/>
    <property type="match status" value="1"/>
</dbReference>
<dbReference type="PANTHER" id="PTHR46986:SF1">
    <property type="entry name" value="ENDORIBONUCLEASE YBEY, CHLOROPLASTIC"/>
    <property type="match status" value="1"/>
</dbReference>
<protein>
    <recommendedName>
        <fullName evidence="7">Endoribonuclease YbeY</fullName>
        <ecNumber evidence="7">3.1.-.-</ecNumber>
    </recommendedName>
</protein>
<keyword evidence="4 7" id="KW-0255">Endonuclease</keyword>
<dbReference type="InterPro" id="IPR023091">
    <property type="entry name" value="MetalPrtase_cat_dom_sf_prd"/>
</dbReference>
<dbReference type="Pfam" id="PF02130">
    <property type="entry name" value="YbeY"/>
    <property type="match status" value="1"/>
</dbReference>
<dbReference type="Gene3D" id="3.40.390.30">
    <property type="entry name" value="Metalloproteases ('zincins'), catalytic domain"/>
    <property type="match status" value="1"/>
</dbReference>
<accession>K2FXI3</accession>
<organism evidence="8">
    <name type="scientific">uncultured bacterium</name>
    <name type="common">gcode 4</name>
    <dbReference type="NCBI Taxonomy" id="1234023"/>
    <lineage>
        <taxon>Bacteria</taxon>
        <taxon>environmental samples</taxon>
    </lineage>
</organism>
<evidence type="ECO:0000256" key="3">
    <source>
        <dbReference type="ARBA" id="ARBA00022723"/>
    </source>
</evidence>
<dbReference type="GO" id="GO:0005737">
    <property type="term" value="C:cytoplasm"/>
    <property type="evidence" value="ECO:0007669"/>
    <property type="project" value="UniProtKB-SubCell"/>
</dbReference>
<dbReference type="EC" id="3.1.-.-" evidence="7"/>
<evidence type="ECO:0000256" key="7">
    <source>
        <dbReference type="HAMAP-Rule" id="MF_00009"/>
    </source>
</evidence>
<evidence type="ECO:0000256" key="1">
    <source>
        <dbReference type="ARBA" id="ARBA00010875"/>
    </source>
</evidence>
<comment type="caution">
    <text evidence="8">The sequence shown here is derived from an EMBL/GenBank/DDBJ whole genome shotgun (WGS) entry which is preliminary data.</text>
</comment>
<feature type="binding site" evidence="7">
    <location>
        <position position="118"/>
    </location>
    <ligand>
        <name>Zn(2+)</name>
        <dbReference type="ChEBI" id="CHEBI:29105"/>
        <note>catalytic</note>
    </ligand>
</feature>
<dbReference type="SUPFAM" id="SSF55486">
    <property type="entry name" value="Metalloproteases ('zincins'), catalytic domain"/>
    <property type="match status" value="1"/>
</dbReference>
<evidence type="ECO:0000256" key="2">
    <source>
        <dbReference type="ARBA" id="ARBA00022722"/>
    </source>
</evidence>
<dbReference type="GO" id="GO:0006364">
    <property type="term" value="P:rRNA processing"/>
    <property type="evidence" value="ECO:0007669"/>
    <property type="project" value="UniProtKB-UniRule"/>
</dbReference>
<dbReference type="NCBIfam" id="TIGR00043">
    <property type="entry name" value="rRNA maturation RNase YbeY"/>
    <property type="match status" value="1"/>
</dbReference>
<comment type="function">
    <text evidence="7">Single strand-specific metallo-endoribonuclease involved in late-stage 70S ribosome quality control and in maturation of the 3' terminus of the 16S rRNA.</text>
</comment>
<evidence type="ECO:0000256" key="6">
    <source>
        <dbReference type="ARBA" id="ARBA00022833"/>
    </source>
</evidence>
<keyword evidence="7" id="KW-0690">Ribosome biogenesis</keyword>
<sequence>MFNYKIINKPKEIKINKKIADFIFNDIWNNVNISQNWILNIVFVDDDQMKIFNNQYRWIDSTTDVLSFHYFDDFSRLKKKDIAWEILLSESKIYSQSAEFWNSFEEEFYKLLIHSILHILGFDHESEKDYENMKKYENLTIKNSYENFGIKIN</sequence>
<gene>
    <name evidence="7" type="primary">ybeY</name>
    <name evidence="8" type="ORF">ACD_4C00238G0011</name>
</gene>
<dbReference type="GO" id="GO:0004222">
    <property type="term" value="F:metalloendopeptidase activity"/>
    <property type="evidence" value="ECO:0007669"/>
    <property type="project" value="InterPro"/>
</dbReference>
<keyword evidence="6 7" id="KW-0862">Zinc</keyword>
<name>K2FXI3_9BACT</name>
<keyword evidence="7" id="KW-0963">Cytoplasm</keyword>
<comment type="similarity">
    <text evidence="1 7">Belongs to the endoribonuclease YbeY family.</text>
</comment>
<dbReference type="HAMAP" id="MF_00009">
    <property type="entry name" value="Endoribonucl_YbeY"/>
    <property type="match status" value="1"/>
</dbReference>
<proteinExistence type="inferred from homology"/>
<keyword evidence="7" id="KW-0698">rRNA processing</keyword>
<comment type="subcellular location">
    <subcellularLocation>
        <location evidence="7">Cytoplasm</location>
    </subcellularLocation>
</comment>
<dbReference type="InterPro" id="IPR002036">
    <property type="entry name" value="YbeY"/>
</dbReference>
<feature type="binding site" evidence="7">
    <location>
        <position position="114"/>
    </location>
    <ligand>
        <name>Zn(2+)</name>
        <dbReference type="ChEBI" id="CHEBI:29105"/>
        <note>catalytic</note>
    </ligand>
</feature>
<dbReference type="PANTHER" id="PTHR46986">
    <property type="entry name" value="ENDORIBONUCLEASE YBEY, CHLOROPLASTIC"/>
    <property type="match status" value="1"/>
</dbReference>
<evidence type="ECO:0000256" key="5">
    <source>
        <dbReference type="ARBA" id="ARBA00022801"/>
    </source>
</evidence>
<keyword evidence="5 7" id="KW-0378">Hydrolase</keyword>